<name>A0ABT6S524_9ACTN</name>
<dbReference type="RefSeq" id="WP_282541137.1">
    <property type="nucleotide sequence ID" value="NZ_JASCIQ010000004.1"/>
</dbReference>
<dbReference type="Proteomes" id="UP001223978">
    <property type="component" value="Unassembled WGS sequence"/>
</dbReference>
<evidence type="ECO:0000313" key="2">
    <source>
        <dbReference type="Proteomes" id="UP001223978"/>
    </source>
</evidence>
<evidence type="ECO:0000313" key="1">
    <source>
        <dbReference type="EMBL" id="MDI3403184.1"/>
    </source>
</evidence>
<sequence length="195" mass="21107">MSTVIPVPDNWEELVGDWDGLRNGYPHGDMDETVRDCVRRLGETLSGAGAASGAGPRGDLVLFWTLGLLTVAPYVGFGNPGAGVEDEAVAVLRRAARRDEGQSCAHAWHPYDIDVDALLEDLPLEMELLSSPVDQALDGLLPEDLLPQIYRDQLEDDEAEPANLSGAEILVRWQCPRTAPGFARAALDYLGATVR</sequence>
<organism evidence="1 2">
    <name type="scientific">Streptomyces cavernicola</name>
    <dbReference type="NCBI Taxonomy" id="3043613"/>
    <lineage>
        <taxon>Bacteria</taxon>
        <taxon>Bacillati</taxon>
        <taxon>Actinomycetota</taxon>
        <taxon>Actinomycetes</taxon>
        <taxon>Kitasatosporales</taxon>
        <taxon>Streptomycetaceae</taxon>
        <taxon>Streptomyces</taxon>
    </lineage>
</organism>
<protein>
    <submittedName>
        <fullName evidence="1">Uncharacterized protein</fullName>
    </submittedName>
</protein>
<comment type="caution">
    <text evidence="1">The sequence shown here is derived from an EMBL/GenBank/DDBJ whole genome shotgun (WGS) entry which is preliminary data.</text>
</comment>
<reference evidence="1 2" key="1">
    <citation type="submission" date="2023-05" db="EMBL/GenBank/DDBJ databases">
        <title>Draft genome sequence of Streptomyces sp. B-S-A6 isolated from a cave soil in Thailand.</title>
        <authorList>
            <person name="Chamroensaksri N."/>
            <person name="Muangham S."/>
        </authorList>
    </citation>
    <scope>NUCLEOTIDE SEQUENCE [LARGE SCALE GENOMIC DNA]</scope>
    <source>
        <strain evidence="1 2">B-S-A6</strain>
    </source>
</reference>
<dbReference type="EMBL" id="JASCIQ010000004">
    <property type="protein sequence ID" value="MDI3403184.1"/>
    <property type="molecule type" value="Genomic_DNA"/>
</dbReference>
<gene>
    <name evidence="1" type="ORF">QIS96_05010</name>
</gene>
<keyword evidence="2" id="KW-1185">Reference proteome</keyword>
<proteinExistence type="predicted"/>
<accession>A0ABT6S524</accession>